<dbReference type="Gene3D" id="1.10.510.10">
    <property type="entry name" value="Transferase(Phosphotransferase) domain 1"/>
    <property type="match status" value="1"/>
</dbReference>
<evidence type="ECO:0000256" key="2">
    <source>
        <dbReference type="ARBA" id="ARBA00022723"/>
    </source>
</evidence>
<dbReference type="InterPro" id="IPR008972">
    <property type="entry name" value="Cupredoxin"/>
</dbReference>
<dbReference type="PROSITE" id="PS50011">
    <property type="entry name" value="PROTEIN_KINASE_DOM"/>
    <property type="match status" value="1"/>
</dbReference>
<organism evidence="8 9">
    <name type="scientific">Brassica cretica</name>
    <name type="common">Mustard</name>
    <dbReference type="NCBI Taxonomy" id="69181"/>
    <lineage>
        <taxon>Eukaryota</taxon>
        <taxon>Viridiplantae</taxon>
        <taxon>Streptophyta</taxon>
        <taxon>Embryophyta</taxon>
        <taxon>Tracheophyta</taxon>
        <taxon>Spermatophyta</taxon>
        <taxon>Magnoliopsida</taxon>
        <taxon>eudicotyledons</taxon>
        <taxon>Gunneridae</taxon>
        <taxon>Pentapetalae</taxon>
        <taxon>rosids</taxon>
        <taxon>malvids</taxon>
        <taxon>Brassicales</taxon>
        <taxon>Brassicaceae</taxon>
        <taxon>Brassiceae</taxon>
        <taxon>Brassica</taxon>
    </lineage>
</organism>
<evidence type="ECO:0000259" key="7">
    <source>
        <dbReference type="PROSITE" id="PS51485"/>
    </source>
</evidence>
<keyword evidence="1" id="KW-0336">GPI-anchor</keyword>
<feature type="domain" description="Phytocyanin" evidence="7">
    <location>
        <begin position="184"/>
        <end position="286"/>
    </location>
</feature>
<dbReference type="GO" id="GO:0005737">
    <property type="term" value="C:cytoplasm"/>
    <property type="evidence" value="ECO:0007669"/>
    <property type="project" value="TreeGrafter"/>
</dbReference>
<proteinExistence type="predicted"/>
<reference evidence="8" key="1">
    <citation type="submission" date="2019-12" db="EMBL/GenBank/DDBJ databases">
        <title>Genome sequencing and annotation of Brassica cretica.</title>
        <authorList>
            <person name="Studholme D.J."/>
            <person name="Sarris P."/>
        </authorList>
    </citation>
    <scope>NUCLEOTIDE SEQUENCE</scope>
    <source>
        <strain evidence="8">PFS-109/04</strain>
        <tissue evidence="8">Leaf</tissue>
    </source>
</reference>
<evidence type="ECO:0000256" key="1">
    <source>
        <dbReference type="ARBA" id="ARBA00022622"/>
    </source>
</evidence>
<dbReference type="EMBL" id="QGKX02001521">
    <property type="protein sequence ID" value="KAF3514271.1"/>
    <property type="molecule type" value="Genomic_DNA"/>
</dbReference>
<keyword evidence="2" id="KW-0479">Metal-binding</keyword>
<gene>
    <name evidence="8" type="ORF">F2Q69_00001428</name>
</gene>
<feature type="compositionally biased region" description="Low complexity" evidence="5">
    <location>
        <begin position="291"/>
        <end position="308"/>
    </location>
</feature>
<keyword evidence="3" id="KW-0186">Copper</keyword>
<evidence type="ECO:0000256" key="5">
    <source>
        <dbReference type="SAM" id="MobiDB-lite"/>
    </source>
</evidence>
<dbReference type="InterPro" id="IPR041845">
    <property type="entry name" value="Mavicyanin"/>
</dbReference>
<dbReference type="SUPFAM" id="SSF49503">
    <property type="entry name" value="Cupredoxins"/>
    <property type="match status" value="1"/>
</dbReference>
<accession>A0A8S9PJC3</accession>
<dbReference type="Gene3D" id="2.60.40.420">
    <property type="entry name" value="Cupredoxins - blue copper proteins"/>
    <property type="match status" value="1"/>
</dbReference>
<keyword evidence="4" id="KW-0325">Glycoprotein</keyword>
<evidence type="ECO:0000313" key="8">
    <source>
        <dbReference type="EMBL" id="KAF3514271.1"/>
    </source>
</evidence>
<dbReference type="GO" id="GO:0009055">
    <property type="term" value="F:electron transfer activity"/>
    <property type="evidence" value="ECO:0007669"/>
    <property type="project" value="InterPro"/>
</dbReference>
<dbReference type="PANTHER" id="PTHR23257">
    <property type="entry name" value="SERINE-THREONINE PROTEIN KINASE"/>
    <property type="match status" value="1"/>
</dbReference>
<dbReference type="GO" id="GO:0004672">
    <property type="term" value="F:protein kinase activity"/>
    <property type="evidence" value="ECO:0007669"/>
    <property type="project" value="InterPro"/>
</dbReference>
<evidence type="ECO:0000256" key="3">
    <source>
        <dbReference type="ARBA" id="ARBA00023008"/>
    </source>
</evidence>
<dbReference type="SUPFAM" id="SSF56112">
    <property type="entry name" value="Protein kinase-like (PK-like)"/>
    <property type="match status" value="1"/>
</dbReference>
<dbReference type="GO" id="GO:0046872">
    <property type="term" value="F:metal ion binding"/>
    <property type="evidence" value="ECO:0007669"/>
    <property type="project" value="UniProtKB-KW"/>
</dbReference>
<evidence type="ECO:0000313" key="9">
    <source>
        <dbReference type="Proteomes" id="UP000712600"/>
    </source>
</evidence>
<sequence length="379" mass="43096">MITEYMELGSLYYLIHMSGQKKKLSWHRRLRMLRDICRGLMCIHRMKVVHRDLKSANCLVDKHWTVKICDFGLSRIMTDENMKDTSSAGTPEWMAPELIRQEPFTEKCDIFSLGVIMWELSTLRKPWEGVPPEKVIFAVAHERSRLEIPDGPLSKLIADCWAEPQERPNCEEILRGLLDSRSASFYEVGDTNGWTTKMGLDYYKTWSSSKTFYVGDSLIFQYNKDLHNVMEVSFKDYELCNPNSALATYHSEYEPVKLNRTGHYYFICGVPGHCECGQKLEVLVTTPDSLQNPATTQQNNSSTSNSNPEPNPTFPDPKPMPTSPDPKPKPSPRWEDPLVVLPVDAATIASLPHNAASDPCVWSGLSLLSFVLLQTLVFL</sequence>
<dbReference type="InterPro" id="IPR050167">
    <property type="entry name" value="Ser_Thr_protein_kinase"/>
</dbReference>
<evidence type="ECO:0008006" key="10">
    <source>
        <dbReference type="Google" id="ProtNLM"/>
    </source>
</evidence>
<dbReference type="Pfam" id="PF02298">
    <property type="entry name" value="Cu_bind_like"/>
    <property type="match status" value="1"/>
</dbReference>
<keyword evidence="1" id="KW-0449">Lipoprotein</keyword>
<dbReference type="SMART" id="SM00220">
    <property type="entry name" value="S_TKc"/>
    <property type="match status" value="1"/>
</dbReference>
<dbReference type="Proteomes" id="UP000712600">
    <property type="component" value="Unassembled WGS sequence"/>
</dbReference>
<dbReference type="PROSITE" id="PS00108">
    <property type="entry name" value="PROTEIN_KINASE_ST"/>
    <property type="match status" value="1"/>
</dbReference>
<dbReference type="GO" id="GO:0007165">
    <property type="term" value="P:signal transduction"/>
    <property type="evidence" value="ECO:0007669"/>
    <property type="project" value="TreeGrafter"/>
</dbReference>
<dbReference type="GO" id="GO:0098552">
    <property type="term" value="C:side of membrane"/>
    <property type="evidence" value="ECO:0007669"/>
    <property type="project" value="UniProtKB-KW"/>
</dbReference>
<dbReference type="InterPro" id="IPR028871">
    <property type="entry name" value="BlueCu_1_BS"/>
</dbReference>
<dbReference type="CDD" id="cd11014">
    <property type="entry name" value="Mavicyanin"/>
    <property type="match status" value="1"/>
</dbReference>
<dbReference type="PROSITE" id="PS00196">
    <property type="entry name" value="COPPER_BLUE"/>
    <property type="match status" value="1"/>
</dbReference>
<keyword evidence="1" id="KW-0472">Membrane</keyword>
<dbReference type="InterPro" id="IPR003245">
    <property type="entry name" value="Phytocyanin_dom"/>
</dbReference>
<dbReference type="PROSITE" id="PS51485">
    <property type="entry name" value="PHYTOCYANIN"/>
    <property type="match status" value="1"/>
</dbReference>
<name>A0A8S9PJC3_BRACR</name>
<feature type="domain" description="Protein kinase" evidence="6">
    <location>
        <begin position="1"/>
        <end position="186"/>
    </location>
</feature>
<evidence type="ECO:0000256" key="4">
    <source>
        <dbReference type="ARBA" id="ARBA00023180"/>
    </source>
</evidence>
<dbReference type="InterPro" id="IPR011009">
    <property type="entry name" value="Kinase-like_dom_sf"/>
</dbReference>
<comment type="caution">
    <text evidence="8">The sequence shown here is derived from an EMBL/GenBank/DDBJ whole genome shotgun (WGS) entry which is preliminary data.</text>
</comment>
<evidence type="ECO:0000259" key="6">
    <source>
        <dbReference type="PROSITE" id="PS50011"/>
    </source>
</evidence>
<dbReference type="InterPro" id="IPR008271">
    <property type="entry name" value="Ser/Thr_kinase_AS"/>
</dbReference>
<dbReference type="Pfam" id="PF07714">
    <property type="entry name" value="PK_Tyr_Ser-Thr"/>
    <property type="match status" value="1"/>
</dbReference>
<feature type="region of interest" description="Disordered" evidence="5">
    <location>
        <begin position="290"/>
        <end position="336"/>
    </location>
</feature>
<dbReference type="AlphaFoldDB" id="A0A8S9PJC3"/>
<feature type="compositionally biased region" description="Pro residues" evidence="5">
    <location>
        <begin position="309"/>
        <end position="325"/>
    </location>
</feature>
<dbReference type="CDD" id="cd13999">
    <property type="entry name" value="STKc_MAP3K-like"/>
    <property type="match status" value="1"/>
</dbReference>
<dbReference type="FunFam" id="2.60.40.420:FF:000003">
    <property type="entry name" value="Blue copper"/>
    <property type="match status" value="1"/>
</dbReference>
<dbReference type="InterPro" id="IPR000719">
    <property type="entry name" value="Prot_kinase_dom"/>
</dbReference>
<feature type="compositionally biased region" description="Basic and acidic residues" evidence="5">
    <location>
        <begin position="326"/>
        <end position="336"/>
    </location>
</feature>
<dbReference type="InterPro" id="IPR001245">
    <property type="entry name" value="Ser-Thr/Tyr_kinase_cat_dom"/>
</dbReference>
<protein>
    <recommendedName>
        <fullName evidence="10">Protein kinase domain-containing protein</fullName>
    </recommendedName>
</protein>
<dbReference type="PANTHER" id="PTHR23257:SF821">
    <property type="entry name" value="ATP BINDING PROTEIN"/>
    <property type="match status" value="1"/>
</dbReference>
<dbReference type="GO" id="GO:0005524">
    <property type="term" value="F:ATP binding"/>
    <property type="evidence" value="ECO:0007669"/>
    <property type="project" value="InterPro"/>
</dbReference>